<evidence type="ECO:0000313" key="2">
    <source>
        <dbReference type="Proteomes" id="UP000266118"/>
    </source>
</evidence>
<reference evidence="1 2" key="1">
    <citation type="submission" date="2018-09" db="EMBL/GenBank/DDBJ databases">
        <title>Arachidicoccus sp. nov., a bacterium isolated from soil.</title>
        <authorList>
            <person name="Weon H.-Y."/>
            <person name="Kwon S.-W."/>
            <person name="Lee S.A."/>
        </authorList>
    </citation>
    <scope>NUCLEOTIDE SEQUENCE [LARGE SCALE GENOMIC DNA]</scope>
    <source>
        <strain evidence="1 2">KIS59-12</strain>
    </source>
</reference>
<sequence>MKDSSVIIKAGSVSDTSLHIAFDTSYYLTGRRDTLILSINSVSNGILAFNEAKTLVLVISNNCPLILSEYGGFYDIVKDPWADFIQNGYTNTIVTIVNDSTLSFPSPLTKAPIFVKINRLTNELSANDIDGSSGSYGKETVAVTNSGGVALNYITSPCAVVKMIYLNLTYTDPTYGVNANYI</sequence>
<evidence type="ECO:0000313" key="1">
    <source>
        <dbReference type="EMBL" id="AYD48431.1"/>
    </source>
</evidence>
<name>A0A386HSJ6_9BACT</name>
<accession>A0A386HSJ6</accession>
<gene>
    <name evidence="1" type="ORF">D6B99_12955</name>
</gene>
<keyword evidence="2" id="KW-1185">Reference proteome</keyword>
<protein>
    <submittedName>
        <fullName evidence="1">Uncharacterized protein</fullName>
    </submittedName>
</protein>
<organism evidence="1 2">
    <name type="scientific">Arachidicoccus soli</name>
    <dbReference type="NCBI Taxonomy" id="2341117"/>
    <lineage>
        <taxon>Bacteria</taxon>
        <taxon>Pseudomonadati</taxon>
        <taxon>Bacteroidota</taxon>
        <taxon>Chitinophagia</taxon>
        <taxon>Chitinophagales</taxon>
        <taxon>Chitinophagaceae</taxon>
        <taxon>Arachidicoccus</taxon>
    </lineage>
</organism>
<proteinExistence type="predicted"/>
<dbReference type="Proteomes" id="UP000266118">
    <property type="component" value="Chromosome"/>
</dbReference>
<dbReference type="KEGG" id="ark:D6B99_12955"/>
<dbReference type="AlphaFoldDB" id="A0A386HSJ6"/>
<dbReference type="EMBL" id="CP032489">
    <property type="protein sequence ID" value="AYD48431.1"/>
    <property type="molecule type" value="Genomic_DNA"/>
</dbReference>